<organism evidence="1 2">
    <name type="scientific">Pseudomonas aeruginosa</name>
    <dbReference type="NCBI Taxonomy" id="287"/>
    <lineage>
        <taxon>Bacteria</taxon>
        <taxon>Pseudomonadati</taxon>
        <taxon>Pseudomonadota</taxon>
        <taxon>Gammaproteobacteria</taxon>
        <taxon>Pseudomonadales</taxon>
        <taxon>Pseudomonadaceae</taxon>
        <taxon>Pseudomonas</taxon>
    </lineage>
</organism>
<protein>
    <submittedName>
        <fullName evidence="1">Phage antitermination protein Q</fullName>
    </submittedName>
</protein>
<reference evidence="2" key="1">
    <citation type="submission" date="2015-06" db="EMBL/GenBank/DDBJ databases">
        <authorList>
            <person name="Radhakrishnan Rajesh"/>
            <person name="Underwood Anthony"/>
            <person name="Al-Shahib Ali"/>
        </authorList>
    </citation>
    <scope>NUCLEOTIDE SEQUENCE [LARGE SCALE GENOMIC DNA]</scope>
    <source>
        <strain evidence="2">P19_London_7_VIM_2_05_10</strain>
    </source>
</reference>
<accession>A0A9P1VZV1</accession>
<name>A0A9P1VZV1_PSEAI</name>
<dbReference type="InterPro" id="IPR010455">
    <property type="entry name" value="Phage_82_GpQ"/>
</dbReference>
<dbReference type="RefSeq" id="WP_050397083.1">
    <property type="nucleotide sequence ID" value="NZ_CVVU01000248.1"/>
</dbReference>
<proteinExistence type="predicted"/>
<dbReference type="Pfam" id="PF06323">
    <property type="entry name" value="Phage_antiter_Q"/>
    <property type="match status" value="1"/>
</dbReference>
<dbReference type="Proteomes" id="UP000045039">
    <property type="component" value="Unassembled WGS sequence"/>
</dbReference>
<evidence type="ECO:0000313" key="1">
    <source>
        <dbReference type="EMBL" id="CRP86020.1"/>
    </source>
</evidence>
<sequence>METLSLSSRPARSSAGPVSGAVYVLDHTESPAKPAAKIKPRPLPEVIEHDRAIMRDLVLGAFLGAQHFREDDGKFVGQYTTENTREAFPAHLEALRECPAEGGDHVGRLPAAYVASLAKGTTRVIASETRPKKKASIPLGPLAFQDAHVVRAVAGLPPELQHWIRYAYADSKVWDDEAGAVAALWARHEPTLGKIQAKTLQKVRSLAHLAVQDVKRAANCGKVLHQPARLQQLLGVTVANWDKHWAGRWQALRETLLELDREALTALCKAMRGYGFVLLDRGL</sequence>
<evidence type="ECO:0000313" key="2">
    <source>
        <dbReference type="Proteomes" id="UP000045039"/>
    </source>
</evidence>
<dbReference type="AlphaFoldDB" id="A0A9P1VZV1"/>
<comment type="caution">
    <text evidence="1">The sequence shown here is derived from an EMBL/GenBank/DDBJ whole genome shotgun (WGS) entry which is preliminary data.</text>
</comment>
<gene>
    <name evidence="1" type="ORF">PAERUG_P19_London_7_VIM_2_05_10_05794</name>
</gene>
<dbReference type="EMBL" id="CVVU01000248">
    <property type="protein sequence ID" value="CRP86020.1"/>
    <property type="molecule type" value="Genomic_DNA"/>
</dbReference>